<protein>
    <submittedName>
        <fullName evidence="1">Uncharacterized protein</fullName>
    </submittedName>
</protein>
<gene>
    <name evidence="1" type="ORF">B296_00028128</name>
</gene>
<proteinExistence type="predicted"/>
<dbReference type="AlphaFoldDB" id="A0A427A744"/>
<evidence type="ECO:0000313" key="1">
    <source>
        <dbReference type="EMBL" id="RRT72067.1"/>
    </source>
</evidence>
<sequence length="119" mass="12949">MRSECGYVLHWVGAPSYASSVGRRNGTLATLVFHPDGLVDIVNSLWGESPESPHGVYFTCVCWRSVISFPSIFVVSSAGVFNAAGTVGGCPHRGRVCRMLFLPCCHEIFSNPQDLMEIV</sequence>
<evidence type="ECO:0000313" key="2">
    <source>
        <dbReference type="Proteomes" id="UP000287651"/>
    </source>
</evidence>
<name>A0A427A744_ENSVE</name>
<organism evidence="1 2">
    <name type="scientific">Ensete ventricosum</name>
    <name type="common">Abyssinian banana</name>
    <name type="synonym">Musa ensete</name>
    <dbReference type="NCBI Taxonomy" id="4639"/>
    <lineage>
        <taxon>Eukaryota</taxon>
        <taxon>Viridiplantae</taxon>
        <taxon>Streptophyta</taxon>
        <taxon>Embryophyta</taxon>
        <taxon>Tracheophyta</taxon>
        <taxon>Spermatophyta</taxon>
        <taxon>Magnoliopsida</taxon>
        <taxon>Liliopsida</taxon>
        <taxon>Zingiberales</taxon>
        <taxon>Musaceae</taxon>
        <taxon>Ensete</taxon>
    </lineage>
</organism>
<accession>A0A427A744</accession>
<dbReference type="Proteomes" id="UP000287651">
    <property type="component" value="Unassembled WGS sequence"/>
</dbReference>
<dbReference type="EMBL" id="AMZH03003521">
    <property type="protein sequence ID" value="RRT72067.1"/>
    <property type="molecule type" value="Genomic_DNA"/>
</dbReference>
<reference evidence="1 2" key="1">
    <citation type="journal article" date="2014" name="Agronomy (Basel)">
        <title>A Draft Genome Sequence for Ensete ventricosum, the Drought-Tolerant Tree Against Hunger.</title>
        <authorList>
            <person name="Harrison J."/>
            <person name="Moore K.A."/>
            <person name="Paszkiewicz K."/>
            <person name="Jones T."/>
            <person name="Grant M."/>
            <person name="Ambacheew D."/>
            <person name="Muzemil S."/>
            <person name="Studholme D.J."/>
        </authorList>
    </citation>
    <scope>NUCLEOTIDE SEQUENCE [LARGE SCALE GENOMIC DNA]</scope>
</reference>
<comment type="caution">
    <text evidence="1">The sequence shown here is derived from an EMBL/GenBank/DDBJ whole genome shotgun (WGS) entry which is preliminary data.</text>
</comment>